<evidence type="ECO:0000256" key="3">
    <source>
        <dbReference type="ARBA" id="ARBA00022692"/>
    </source>
</evidence>
<keyword evidence="5 6" id="KW-0472">Membrane</keyword>
<evidence type="ECO:0000313" key="7">
    <source>
        <dbReference type="EMBL" id="SVD81723.1"/>
    </source>
</evidence>
<keyword evidence="3 6" id="KW-0812">Transmembrane</keyword>
<dbReference type="InterPro" id="IPR050833">
    <property type="entry name" value="Poly_Biosynth_Transport"/>
</dbReference>
<evidence type="ECO:0000256" key="6">
    <source>
        <dbReference type="SAM" id="Phobius"/>
    </source>
</evidence>
<feature type="transmembrane region" description="Helical" evidence="6">
    <location>
        <begin position="39"/>
        <end position="56"/>
    </location>
</feature>
<feature type="transmembrane region" description="Helical" evidence="6">
    <location>
        <begin position="12"/>
        <end position="33"/>
    </location>
</feature>
<name>A0A382YEL3_9ZZZZ</name>
<dbReference type="PANTHER" id="PTHR30250">
    <property type="entry name" value="PST FAMILY PREDICTED COLANIC ACID TRANSPORTER"/>
    <property type="match status" value="1"/>
</dbReference>
<dbReference type="InterPro" id="IPR002797">
    <property type="entry name" value="Polysacc_synth"/>
</dbReference>
<evidence type="ECO:0000256" key="2">
    <source>
        <dbReference type="ARBA" id="ARBA00022475"/>
    </source>
</evidence>
<accession>A0A382YEL3</accession>
<protein>
    <recommendedName>
        <fullName evidence="8">Polysaccharide biosynthesis protein C-terminal domain-containing protein</fullName>
    </recommendedName>
</protein>
<feature type="transmembrane region" description="Helical" evidence="6">
    <location>
        <begin position="76"/>
        <end position="98"/>
    </location>
</feature>
<evidence type="ECO:0000256" key="1">
    <source>
        <dbReference type="ARBA" id="ARBA00004651"/>
    </source>
</evidence>
<evidence type="ECO:0000256" key="4">
    <source>
        <dbReference type="ARBA" id="ARBA00022989"/>
    </source>
</evidence>
<organism evidence="7">
    <name type="scientific">marine metagenome</name>
    <dbReference type="NCBI Taxonomy" id="408172"/>
    <lineage>
        <taxon>unclassified sequences</taxon>
        <taxon>metagenomes</taxon>
        <taxon>ecological metagenomes</taxon>
    </lineage>
</organism>
<dbReference type="PANTHER" id="PTHR30250:SF28">
    <property type="entry name" value="POLYSACCHARIDE BIOSYNTHESIS PROTEIN"/>
    <property type="match status" value="1"/>
</dbReference>
<dbReference type="GO" id="GO:0005886">
    <property type="term" value="C:plasma membrane"/>
    <property type="evidence" value="ECO:0007669"/>
    <property type="project" value="UniProtKB-SubCell"/>
</dbReference>
<comment type="subcellular location">
    <subcellularLocation>
        <location evidence="1">Cell membrane</location>
        <topology evidence="1">Multi-pass membrane protein</topology>
    </subcellularLocation>
</comment>
<keyword evidence="4 6" id="KW-1133">Transmembrane helix</keyword>
<dbReference type="Pfam" id="PF01943">
    <property type="entry name" value="Polysacc_synt"/>
    <property type="match status" value="1"/>
</dbReference>
<sequence>MRSEFSKNVLTLVTGTTIAQAIPIAISPILTRIYTPEDFGVLALFISITTILGTIANGRYELAIVLPKRDNNALELTALSIIITIGFSLLLVILVILFHDSLL</sequence>
<keyword evidence="2" id="KW-1003">Cell membrane</keyword>
<dbReference type="AlphaFoldDB" id="A0A382YEL3"/>
<evidence type="ECO:0008006" key="8">
    <source>
        <dbReference type="Google" id="ProtNLM"/>
    </source>
</evidence>
<proteinExistence type="predicted"/>
<evidence type="ECO:0000256" key="5">
    <source>
        <dbReference type="ARBA" id="ARBA00023136"/>
    </source>
</evidence>
<reference evidence="7" key="1">
    <citation type="submission" date="2018-05" db="EMBL/GenBank/DDBJ databases">
        <authorList>
            <person name="Lanie J.A."/>
            <person name="Ng W.-L."/>
            <person name="Kazmierczak K.M."/>
            <person name="Andrzejewski T.M."/>
            <person name="Davidsen T.M."/>
            <person name="Wayne K.J."/>
            <person name="Tettelin H."/>
            <person name="Glass J.I."/>
            <person name="Rusch D."/>
            <person name="Podicherti R."/>
            <person name="Tsui H.-C.T."/>
            <person name="Winkler M.E."/>
        </authorList>
    </citation>
    <scope>NUCLEOTIDE SEQUENCE</scope>
</reference>
<dbReference type="EMBL" id="UINC01175214">
    <property type="protein sequence ID" value="SVD81723.1"/>
    <property type="molecule type" value="Genomic_DNA"/>
</dbReference>
<gene>
    <name evidence="7" type="ORF">METZ01_LOCUS434577</name>
</gene>
<feature type="non-terminal residue" evidence="7">
    <location>
        <position position="103"/>
    </location>
</feature>